<feature type="binding site" evidence="16">
    <location>
        <begin position="309"/>
        <end position="313"/>
    </location>
    <ligand>
        <name>substrate</name>
    </ligand>
</feature>
<dbReference type="InterPro" id="IPR044901">
    <property type="entry name" value="Trehalose_TreZ_E-set_sf"/>
</dbReference>
<comment type="catalytic activity">
    <reaction evidence="12 14">
        <text>hydrolysis of (1-&gt;4)-alpha-D-glucosidic linkage in 4-alpha-D-[(1-&gt;4)-alpha-D-glucanosyl]n trehalose to yield trehalose and (1-&gt;4)-alpha-D-glucan.</text>
        <dbReference type="EC" id="3.2.1.141"/>
    </reaction>
</comment>
<dbReference type="InterPro" id="IPR013783">
    <property type="entry name" value="Ig-like_fold"/>
</dbReference>
<evidence type="ECO:0000256" key="9">
    <source>
        <dbReference type="ARBA" id="ARBA00023295"/>
    </source>
</evidence>
<dbReference type="Pfam" id="PF00128">
    <property type="entry name" value="Alpha-amylase"/>
    <property type="match status" value="1"/>
</dbReference>
<dbReference type="AlphaFoldDB" id="A0A4U0PME5"/>
<dbReference type="SMART" id="SM00642">
    <property type="entry name" value="Aamy"/>
    <property type="match status" value="1"/>
</dbReference>
<dbReference type="NCBIfam" id="TIGR02402">
    <property type="entry name" value="trehalose_TreZ"/>
    <property type="match status" value="1"/>
</dbReference>
<protein>
    <recommendedName>
        <fullName evidence="5 13">Malto-oligosyltrehalose trehalohydrolase</fullName>
        <shortName evidence="14">MTHase</shortName>
        <ecNumber evidence="4 13">3.2.1.141</ecNumber>
    </recommendedName>
    <alternativeName>
        <fullName evidence="11 14">4-alpha-D-((1-&gt;4)-alpha-D-glucano)trehalose trehalohydrolase</fullName>
    </alternativeName>
    <alternativeName>
        <fullName evidence="10 14">Maltooligosyl trehalose trehalohydrolase</fullName>
    </alternativeName>
</protein>
<evidence type="ECO:0000259" key="18">
    <source>
        <dbReference type="SMART" id="SM00642"/>
    </source>
</evidence>
<sequence>MNAPQPLPLPFGADCLTGELARFRLWAPDAARVALQFADGRVLAMTATPHGGHEIDAPARPGERYRFLVDGQPVPDPASRAQQGGPDGWSVLTDPDAYAWETGGWLGRPWLETVIYELHVGAFGGFDAVREHLPALAQLGITAIELMPLSAFPGARGWGYDGVLPFAPFEGYGTPDQLKALIDTAHRHGVQVFIDVVYNHFGPAGNYLHGYAQPFFLDNGSGWGNQLNTAHPVVSAFLVANALYWLNEFRCDGLRLDAAHAIGDHAFLRHFAERIRAGVEARRHVHLVLENADNSASLLDTAYTAQWNDDAHHALHVLLTGEATGYYAAYADAPARHLARSLREGFVYQGEPFAPWQGAPRGEPCGHLPPTAFVNCLQNHDQIGNRALGERLTTLCEPASLNAALALLLLTPPIPMLFMGEEWGETAPFLYFIDHQPELADAIRNGRRAEFADFADFADPAQRERIPDPQAPDTFARSCIDPSAPRNAAARERLALVGLLLTLRRDYLIPALPGCQAVLAEPAGERGVLAQWRLRDGRLLTVLANFGPALPIAALPAELPDNGLLYQTPPDATATLAEGHIPAQCCLIWLSDGETLR</sequence>
<dbReference type="Gene3D" id="2.60.40.10">
    <property type="entry name" value="Immunoglobulins"/>
    <property type="match status" value="1"/>
</dbReference>
<evidence type="ECO:0000313" key="20">
    <source>
        <dbReference type="Proteomes" id="UP000310016"/>
    </source>
</evidence>
<evidence type="ECO:0000256" key="2">
    <source>
        <dbReference type="ARBA" id="ARBA00005199"/>
    </source>
</evidence>
<dbReference type="PIRSF" id="PIRSF006337">
    <property type="entry name" value="Trehalose_TreZ"/>
    <property type="match status" value="1"/>
</dbReference>
<dbReference type="PANTHER" id="PTHR43651">
    <property type="entry name" value="1,4-ALPHA-GLUCAN-BRANCHING ENZYME"/>
    <property type="match status" value="1"/>
</dbReference>
<evidence type="ECO:0000256" key="13">
    <source>
        <dbReference type="NCBIfam" id="TIGR02402"/>
    </source>
</evidence>
<feature type="domain" description="Glycosyl hydrolase family 13 catalytic" evidence="18">
    <location>
        <begin position="92"/>
        <end position="447"/>
    </location>
</feature>
<organism evidence="19 20">
    <name type="scientific">Chitiniphilus eburneus</name>
    <dbReference type="NCBI Taxonomy" id="2571148"/>
    <lineage>
        <taxon>Bacteria</taxon>
        <taxon>Pseudomonadati</taxon>
        <taxon>Pseudomonadota</taxon>
        <taxon>Betaproteobacteria</taxon>
        <taxon>Neisseriales</taxon>
        <taxon>Chitinibacteraceae</taxon>
        <taxon>Chitiniphilus</taxon>
    </lineage>
</organism>
<dbReference type="SUPFAM" id="SSF81296">
    <property type="entry name" value="E set domains"/>
    <property type="match status" value="1"/>
</dbReference>
<evidence type="ECO:0000256" key="6">
    <source>
        <dbReference type="ARBA" id="ARBA00022490"/>
    </source>
</evidence>
<dbReference type="Gene3D" id="1.10.10.760">
    <property type="entry name" value="E-set domains of sugar-utilizing enzymes"/>
    <property type="match status" value="1"/>
</dbReference>
<proteinExistence type="inferred from homology"/>
<accession>A0A4U0PME5</accession>
<dbReference type="InterPro" id="IPR012768">
    <property type="entry name" value="Trehalose_TreZ"/>
</dbReference>
<evidence type="ECO:0000256" key="4">
    <source>
        <dbReference type="ARBA" id="ARBA00012268"/>
    </source>
</evidence>
<feature type="binding site" evidence="16">
    <location>
        <begin position="255"/>
        <end position="260"/>
    </location>
    <ligand>
        <name>substrate</name>
    </ligand>
</feature>
<comment type="caution">
    <text evidence="19">The sequence shown here is derived from an EMBL/GenBank/DDBJ whole genome shotgun (WGS) entry which is preliminary data.</text>
</comment>
<keyword evidence="8" id="KW-0119">Carbohydrate metabolism</keyword>
<keyword evidence="20" id="KW-1185">Reference proteome</keyword>
<dbReference type="InterPro" id="IPR017853">
    <property type="entry name" value="GH"/>
</dbReference>
<evidence type="ECO:0000256" key="17">
    <source>
        <dbReference type="PIRSR" id="PIRSR006337-3"/>
    </source>
</evidence>
<dbReference type="Proteomes" id="UP000310016">
    <property type="component" value="Unassembled WGS sequence"/>
</dbReference>
<dbReference type="InterPro" id="IPR022567">
    <property type="entry name" value="DUF3459"/>
</dbReference>
<dbReference type="RefSeq" id="WP_136774240.1">
    <property type="nucleotide sequence ID" value="NZ_CP156074.1"/>
</dbReference>
<evidence type="ECO:0000256" key="3">
    <source>
        <dbReference type="ARBA" id="ARBA00008061"/>
    </source>
</evidence>
<evidence type="ECO:0000256" key="11">
    <source>
        <dbReference type="ARBA" id="ARBA00033284"/>
    </source>
</evidence>
<dbReference type="UniPathway" id="UPA00299"/>
<evidence type="ECO:0000256" key="15">
    <source>
        <dbReference type="PIRSR" id="PIRSR006337-1"/>
    </source>
</evidence>
<reference evidence="19 20" key="1">
    <citation type="submission" date="2019-04" db="EMBL/GenBank/DDBJ databases">
        <title>Chitiniphilus eburnea sp. nov., a novel chitinolytic bacterium isolated from aquaculture sludge.</title>
        <authorList>
            <person name="Sheng M."/>
        </authorList>
    </citation>
    <scope>NUCLEOTIDE SEQUENCE [LARGE SCALE GENOMIC DNA]</scope>
    <source>
        <strain evidence="19 20">HX-2-15</strain>
    </source>
</reference>
<evidence type="ECO:0000256" key="12">
    <source>
        <dbReference type="ARBA" id="ARBA00034013"/>
    </source>
</evidence>
<evidence type="ECO:0000256" key="16">
    <source>
        <dbReference type="PIRSR" id="PIRSR006337-2"/>
    </source>
</evidence>
<name>A0A4U0PME5_9NEIS</name>
<evidence type="ECO:0000256" key="8">
    <source>
        <dbReference type="ARBA" id="ARBA00023277"/>
    </source>
</evidence>
<dbReference type="CDD" id="cd11325">
    <property type="entry name" value="AmyAc_GTHase"/>
    <property type="match status" value="1"/>
</dbReference>
<evidence type="ECO:0000256" key="5">
    <source>
        <dbReference type="ARBA" id="ARBA00015938"/>
    </source>
</evidence>
<dbReference type="GO" id="GO:0005992">
    <property type="term" value="P:trehalose biosynthetic process"/>
    <property type="evidence" value="ECO:0007669"/>
    <property type="project" value="UniProtKB-UniRule"/>
</dbReference>
<dbReference type="EMBL" id="SUMF01000021">
    <property type="protein sequence ID" value="TJZ69351.1"/>
    <property type="molecule type" value="Genomic_DNA"/>
</dbReference>
<dbReference type="Gene3D" id="3.20.20.80">
    <property type="entry name" value="Glycosidases"/>
    <property type="match status" value="1"/>
</dbReference>
<dbReference type="InterPro" id="IPR006047">
    <property type="entry name" value="GH13_cat_dom"/>
</dbReference>
<evidence type="ECO:0000256" key="14">
    <source>
        <dbReference type="PIRNR" id="PIRNR006337"/>
    </source>
</evidence>
<dbReference type="Pfam" id="PF11941">
    <property type="entry name" value="DUF3459"/>
    <property type="match status" value="1"/>
</dbReference>
<evidence type="ECO:0000256" key="1">
    <source>
        <dbReference type="ARBA" id="ARBA00004496"/>
    </source>
</evidence>
<dbReference type="SUPFAM" id="SSF51445">
    <property type="entry name" value="(Trans)glycosidases"/>
    <property type="match status" value="1"/>
</dbReference>
<evidence type="ECO:0000313" key="19">
    <source>
        <dbReference type="EMBL" id="TJZ69351.1"/>
    </source>
</evidence>
<evidence type="ECO:0000256" key="10">
    <source>
        <dbReference type="ARBA" id="ARBA00032057"/>
    </source>
</evidence>
<feature type="binding site" evidence="16">
    <location>
        <begin position="380"/>
        <end position="385"/>
    </location>
    <ligand>
        <name>substrate</name>
    </ligand>
</feature>
<keyword evidence="7 14" id="KW-0378">Hydrolase</keyword>
<dbReference type="GO" id="GO:0033942">
    <property type="term" value="F:4-alpha-D-(1-&gt;4)-alpha-D-glucanotrehalose trehalohydrolase activity"/>
    <property type="evidence" value="ECO:0007669"/>
    <property type="project" value="UniProtKB-EC"/>
</dbReference>
<dbReference type="CDD" id="cd02853">
    <property type="entry name" value="E_set_MTHase_like_N"/>
    <property type="match status" value="1"/>
</dbReference>
<keyword evidence="9 14" id="KW-0326">Glycosidase</keyword>
<comment type="similarity">
    <text evidence="3 14">Belongs to the glycosyl hydrolase 13 family.</text>
</comment>
<dbReference type="EC" id="3.2.1.141" evidence="4 13"/>
<feature type="active site" description="Proton donor" evidence="15">
    <location>
        <position position="290"/>
    </location>
</feature>
<comment type="pathway">
    <text evidence="2 14">Glycan biosynthesis; trehalose biosynthesis.</text>
</comment>
<dbReference type="PANTHER" id="PTHR43651:SF11">
    <property type="entry name" value="MALTO-OLIGOSYLTREHALOSE TREHALOHYDROLASE"/>
    <property type="match status" value="1"/>
</dbReference>
<dbReference type="GO" id="GO:0005737">
    <property type="term" value="C:cytoplasm"/>
    <property type="evidence" value="ECO:0007669"/>
    <property type="project" value="UniProtKB-SubCell"/>
</dbReference>
<evidence type="ECO:0000256" key="7">
    <source>
        <dbReference type="ARBA" id="ARBA00022801"/>
    </source>
</evidence>
<feature type="active site" description="Nucleophile" evidence="15">
    <location>
        <position position="257"/>
    </location>
</feature>
<comment type="subcellular location">
    <subcellularLocation>
        <location evidence="1 15">Cytoplasm</location>
    </subcellularLocation>
</comment>
<dbReference type="OrthoDB" id="9800174at2"/>
<feature type="site" description="Transition state stabilizer" evidence="17">
    <location>
        <position position="381"/>
    </location>
</feature>
<gene>
    <name evidence="19" type="primary">treZ</name>
    <name evidence="19" type="ORF">FAZ21_14910</name>
</gene>
<keyword evidence="6" id="KW-0963">Cytoplasm</keyword>
<dbReference type="InterPro" id="IPR014756">
    <property type="entry name" value="Ig_E-set"/>
</dbReference>